<feature type="transmembrane region" description="Helical" evidence="1">
    <location>
        <begin position="162"/>
        <end position="181"/>
    </location>
</feature>
<accession>A0A1K2HGA4</accession>
<organism evidence="2 3">
    <name type="scientific">Chitinimonas taiwanensis DSM 18899</name>
    <dbReference type="NCBI Taxonomy" id="1121279"/>
    <lineage>
        <taxon>Bacteria</taxon>
        <taxon>Pseudomonadati</taxon>
        <taxon>Pseudomonadota</taxon>
        <taxon>Betaproteobacteria</taxon>
        <taxon>Neisseriales</taxon>
        <taxon>Chitinibacteraceae</taxon>
        <taxon>Chitinimonas</taxon>
    </lineage>
</organism>
<reference evidence="2 3" key="1">
    <citation type="submission" date="2016-11" db="EMBL/GenBank/DDBJ databases">
        <authorList>
            <person name="Jaros S."/>
            <person name="Januszkiewicz K."/>
            <person name="Wedrychowicz H."/>
        </authorList>
    </citation>
    <scope>NUCLEOTIDE SEQUENCE [LARGE SCALE GENOMIC DNA]</scope>
    <source>
        <strain evidence="2 3">DSM 18899</strain>
    </source>
</reference>
<keyword evidence="1" id="KW-1133">Transmembrane helix</keyword>
<feature type="transmembrane region" description="Helical" evidence="1">
    <location>
        <begin position="82"/>
        <end position="100"/>
    </location>
</feature>
<proteinExistence type="predicted"/>
<keyword evidence="1" id="KW-0812">Transmembrane</keyword>
<evidence type="ECO:0000313" key="3">
    <source>
        <dbReference type="Proteomes" id="UP000186513"/>
    </source>
</evidence>
<feature type="transmembrane region" description="Helical" evidence="1">
    <location>
        <begin position="225"/>
        <end position="243"/>
    </location>
</feature>
<dbReference type="OrthoDB" id="9111327at2"/>
<dbReference type="Pfam" id="PF12412">
    <property type="entry name" value="DUF3667"/>
    <property type="match status" value="1"/>
</dbReference>
<evidence type="ECO:0008006" key="4">
    <source>
        <dbReference type="Google" id="ProtNLM"/>
    </source>
</evidence>
<name>A0A1K2HGA4_9NEIS</name>
<feature type="transmembrane region" description="Helical" evidence="1">
    <location>
        <begin position="193"/>
        <end position="213"/>
    </location>
</feature>
<sequence>MHERPEQCHNCDTPLQGDFCHVCGQEAVLESPTFREFLHEYLHHYVALEGKLWRTLRTLLLSPGKLTMEFMRGRRQRYVKPLALYITFSFLFFLLLSLGGPSQSISAPSPAAEGKASVQIAPPHAAGALPDEPVQLVLPDGRQAELSSGTLLGVFKQAFGKLSYLIFALLPLYTFWLWLFYRKRALPPGTHLVFAFHYHAFFFLALLPGQLAAHWFPALAWGEQWTLLVWWLYLGFALHHVYAGRFWPQLLRASVLMLLHGCAVVLAFAALMLLFGMQVVDQAASTSPRPTHTQQP</sequence>
<feature type="transmembrane region" description="Helical" evidence="1">
    <location>
        <begin position="255"/>
        <end position="280"/>
    </location>
</feature>
<keyword evidence="1" id="KW-0472">Membrane</keyword>
<dbReference type="EMBL" id="FPKR01000006">
    <property type="protein sequence ID" value="SFZ75798.1"/>
    <property type="molecule type" value="Genomic_DNA"/>
</dbReference>
<evidence type="ECO:0000313" key="2">
    <source>
        <dbReference type="EMBL" id="SFZ75798.1"/>
    </source>
</evidence>
<dbReference type="STRING" id="1121279.SAMN02745887_01744"/>
<evidence type="ECO:0000256" key="1">
    <source>
        <dbReference type="SAM" id="Phobius"/>
    </source>
</evidence>
<protein>
    <recommendedName>
        <fullName evidence="4">DUF3667 domain-containing protein</fullName>
    </recommendedName>
</protein>
<gene>
    <name evidence="2" type="ORF">SAMN02745887_01744</name>
</gene>
<dbReference type="AlphaFoldDB" id="A0A1K2HGA4"/>
<keyword evidence="3" id="KW-1185">Reference proteome</keyword>
<dbReference type="RefSeq" id="WP_072428265.1">
    <property type="nucleotide sequence ID" value="NZ_FPKR01000006.1"/>
</dbReference>
<dbReference type="Proteomes" id="UP000186513">
    <property type="component" value="Unassembled WGS sequence"/>
</dbReference>
<dbReference type="InterPro" id="IPR022134">
    <property type="entry name" value="DUF3667"/>
</dbReference>